<dbReference type="InterPro" id="IPR029062">
    <property type="entry name" value="Class_I_gatase-like"/>
</dbReference>
<dbReference type="PROSITE" id="PS01124">
    <property type="entry name" value="HTH_ARAC_FAMILY_2"/>
    <property type="match status" value="1"/>
</dbReference>
<evidence type="ECO:0000313" key="5">
    <source>
        <dbReference type="Proteomes" id="UP000316624"/>
    </source>
</evidence>
<protein>
    <submittedName>
        <fullName evidence="4">Transcriptional regulator GlxA family with amidase domain</fullName>
    </submittedName>
</protein>
<dbReference type="Pfam" id="PF01965">
    <property type="entry name" value="DJ-1_PfpI"/>
    <property type="match status" value="1"/>
</dbReference>
<dbReference type="Gene3D" id="3.40.50.880">
    <property type="match status" value="1"/>
</dbReference>
<evidence type="ECO:0000259" key="3">
    <source>
        <dbReference type="PROSITE" id="PS01124"/>
    </source>
</evidence>
<organism evidence="4 5">
    <name type="scientific">Sphingobium wenxiniae (strain DSM 21828 / CGMCC 1.7748 / JZ-1)</name>
    <dbReference type="NCBI Taxonomy" id="595605"/>
    <lineage>
        <taxon>Bacteria</taxon>
        <taxon>Pseudomonadati</taxon>
        <taxon>Pseudomonadota</taxon>
        <taxon>Alphaproteobacteria</taxon>
        <taxon>Sphingomonadales</taxon>
        <taxon>Sphingomonadaceae</taxon>
        <taxon>Sphingobium</taxon>
    </lineage>
</organism>
<dbReference type="InterPro" id="IPR009057">
    <property type="entry name" value="Homeodomain-like_sf"/>
</dbReference>
<evidence type="ECO:0000313" key="4">
    <source>
        <dbReference type="EMBL" id="TWH93687.1"/>
    </source>
</evidence>
<accession>A0A562KE69</accession>
<keyword evidence="5" id="KW-1185">Reference proteome</keyword>
<evidence type="ECO:0000256" key="1">
    <source>
        <dbReference type="ARBA" id="ARBA00023015"/>
    </source>
</evidence>
<evidence type="ECO:0000256" key="2">
    <source>
        <dbReference type="ARBA" id="ARBA00023163"/>
    </source>
</evidence>
<dbReference type="SMART" id="SM00342">
    <property type="entry name" value="HTH_ARAC"/>
    <property type="match status" value="1"/>
</dbReference>
<dbReference type="AlphaFoldDB" id="A0A562KE69"/>
<dbReference type="PANTHER" id="PTHR43130">
    <property type="entry name" value="ARAC-FAMILY TRANSCRIPTIONAL REGULATOR"/>
    <property type="match status" value="1"/>
</dbReference>
<dbReference type="InterPro" id="IPR052158">
    <property type="entry name" value="INH-QAR"/>
</dbReference>
<dbReference type="InterPro" id="IPR018060">
    <property type="entry name" value="HTH_AraC"/>
</dbReference>
<dbReference type="Proteomes" id="UP000316624">
    <property type="component" value="Unassembled WGS sequence"/>
</dbReference>
<dbReference type="InterPro" id="IPR002818">
    <property type="entry name" value="DJ-1/PfpI"/>
</dbReference>
<dbReference type="EMBL" id="VLKK01000006">
    <property type="protein sequence ID" value="TWH93687.1"/>
    <property type="molecule type" value="Genomic_DNA"/>
</dbReference>
<sequence length="330" mass="35905">MALRIACVLYDGFLLPDVAGPISAFEFAGVVATGGYRIEAVASSARAVRSSAGITINAADYRDLEGCDIVLLPGGISPRDPAAYRDILPFIRESGRLRRRIIALSSGTYVLADAGVLEGRRVVTHWGLAAEFMERFPDVALDVANLFLRDGHIWTCAGINAAIDVALAVIAEDYGAAAAQRTAAGLLMPFRRLATQSQRPALTEAATADGRVTEVLAWAQERLHEPLGVERLADRAALSIRQFGRAFQRSTGMSPAKAIEHLRVERARAAIEGGARAFDEVADRFGFGSPDRMRRAFLRTIGRTPQQLRREQRLADLRRRRSGGHASQTR</sequence>
<dbReference type="Gene3D" id="1.10.10.60">
    <property type="entry name" value="Homeodomain-like"/>
    <property type="match status" value="1"/>
</dbReference>
<keyword evidence="2" id="KW-0804">Transcription</keyword>
<reference evidence="4 5" key="1">
    <citation type="journal article" date="2015" name="Stand. Genomic Sci.">
        <title>Genomic Encyclopedia of Bacterial and Archaeal Type Strains, Phase III: the genomes of soil and plant-associated and newly described type strains.</title>
        <authorList>
            <person name="Whitman W.B."/>
            <person name="Woyke T."/>
            <person name="Klenk H.P."/>
            <person name="Zhou Y."/>
            <person name="Lilburn T.G."/>
            <person name="Beck B.J."/>
            <person name="De Vos P."/>
            <person name="Vandamme P."/>
            <person name="Eisen J.A."/>
            <person name="Garrity G."/>
            <person name="Hugenholtz P."/>
            <person name="Kyrpides N.C."/>
        </authorList>
    </citation>
    <scope>NUCLEOTIDE SEQUENCE [LARGE SCALE GENOMIC DNA]</scope>
    <source>
        <strain evidence="4 5">CGMCC 1.7748</strain>
    </source>
</reference>
<dbReference type="PANTHER" id="PTHR43130:SF3">
    <property type="entry name" value="HTH-TYPE TRANSCRIPTIONAL REGULATOR RV1931C"/>
    <property type="match status" value="1"/>
</dbReference>
<dbReference type="Pfam" id="PF12833">
    <property type="entry name" value="HTH_18"/>
    <property type="match status" value="1"/>
</dbReference>
<comment type="caution">
    <text evidence="4">The sequence shown here is derived from an EMBL/GenBank/DDBJ whole genome shotgun (WGS) entry which is preliminary data.</text>
</comment>
<dbReference type="SUPFAM" id="SSF46689">
    <property type="entry name" value="Homeodomain-like"/>
    <property type="match status" value="2"/>
</dbReference>
<proteinExistence type="predicted"/>
<name>A0A562KE69_SPHWJ</name>
<feature type="domain" description="HTH araC/xylS-type" evidence="3">
    <location>
        <begin position="213"/>
        <end position="311"/>
    </location>
</feature>
<dbReference type="RefSeq" id="WP_145072938.1">
    <property type="nucleotide sequence ID" value="NZ_JACIIY010000004.1"/>
</dbReference>
<dbReference type="SUPFAM" id="SSF52317">
    <property type="entry name" value="Class I glutamine amidotransferase-like"/>
    <property type="match status" value="1"/>
</dbReference>
<keyword evidence="1" id="KW-0805">Transcription regulation</keyword>
<dbReference type="GO" id="GO:0003700">
    <property type="term" value="F:DNA-binding transcription factor activity"/>
    <property type="evidence" value="ECO:0007669"/>
    <property type="project" value="InterPro"/>
</dbReference>
<gene>
    <name evidence="4" type="ORF">IQ35_01896</name>
</gene>
<dbReference type="GO" id="GO:0043565">
    <property type="term" value="F:sequence-specific DNA binding"/>
    <property type="evidence" value="ECO:0007669"/>
    <property type="project" value="InterPro"/>
</dbReference>